<name>A0A3M6UPC2_POCDA</name>
<dbReference type="Proteomes" id="UP000275408">
    <property type="component" value="Unassembled WGS sequence"/>
</dbReference>
<evidence type="ECO:0000313" key="2">
    <source>
        <dbReference type="Proteomes" id="UP000275408"/>
    </source>
</evidence>
<protein>
    <submittedName>
        <fullName evidence="1">Uncharacterized protein</fullName>
    </submittedName>
</protein>
<sequence>MIEQAWKILNTKFGDQRKLMDTPLTEITNLQPNSWFHKQHGSNGCAVTNASEAPFVMSQLLSKLDPKDNIEFG</sequence>
<organism evidence="1 2">
    <name type="scientific">Pocillopora damicornis</name>
    <name type="common">Cauliflower coral</name>
    <name type="synonym">Millepora damicornis</name>
    <dbReference type="NCBI Taxonomy" id="46731"/>
    <lineage>
        <taxon>Eukaryota</taxon>
        <taxon>Metazoa</taxon>
        <taxon>Cnidaria</taxon>
        <taxon>Anthozoa</taxon>
        <taxon>Hexacorallia</taxon>
        <taxon>Scleractinia</taxon>
        <taxon>Astrocoeniina</taxon>
        <taxon>Pocilloporidae</taxon>
        <taxon>Pocillopora</taxon>
    </lineage>
</organism>
<proteinExistence type="predicted"/>
<reference evidence="1 2" key="1">
    <citation type="journal article" date="2018" name="Sci. Rep.">
        <title>Comparative analysis of the Pocillopora damicornis genome highlights role of immune system in coral evolution.</title>
        <authorList>
            <person name="Cunning R."/>
            <person name="Bay R.A."/>
            <person name="Gillette P."/>
            <person name="Baker A.C."/>
            <person name="Traylor-Knowles N."/>
        </authorList>
    </citation>
    <scope>NUCLEOTIDE SEQUENCE [LARGE SCALE GENOMIC DNA]</scope>
    <source>
        <strain evidence="1">RSMAS</strain>
        <tissue evidence="1">Whole animal</tissue>
    </source>
</reference>
<dbReference type="AlphaFoldDB" id="A0A3M6UPC2"/>
<comment type="caution">
    <text evidence="1">The sequence shown here is derived from an EMBL/GenBank/DDBJ whole genome shotgun (WGS) entry which is preliminary data.</text>
</comment>
<keyword evidence="2" id="KW-1185">Reference proteome</keyword>
<dbReference type="EMBL" id="RCHS01001029">
    <property type="protein sequence ID" value="RMX55543.1"/>
    <property type="molecule type" value="Genomic_DNA"/>
</dbReference>
<evidence type="ECO:0000313" key="1">
    <source>
        <dbReference type="EMBL" id="RMX55543.1"/>
    </source>
</evidence>
<gene>
    <name evidence="1" type="ORF">pdam_00024528</name>
</gene>
<accession>A0A3M6UPC2</accession>